<dbReference type="AlphaFoldDB" id="A0A1I8M201"/>
<sequence length="179" mass="21363">MISRRDKLLNYPWEQRRYEQHREKVKSAKAAIDRSPPIFYPHVVQKAKKQQSERERILNVEAENVRLLQSLSDIMRNKRMSDFWREPRPNFLNREKLFEIRPKSTHVNWSPMESLMESVRTTASAKRNARCPTCSGRPEKPMTIIPEARIPWQPPRITFNKRLMNSCYLPSKVNFGQKK</sequence>
<reference evidence="4" key="2">
    <citation type="submission" date="2025-04" db="UniProtKB">
        <authorList>
            <consortium name="RefSeq"/>
        </authorList>
    </citation>
    <scope>IDENTIFICATION</scope>
    <source>
        <strain evidence="4">Aabys</strain>
    </source>
</reference>
<comment type="similarity">
    <text evidence="1">Belongs to the CFAP97 family.</text>
</comment>
<dbReference type="VEuPathDB" id="VectorBase:MDOA000432"/>
<organism evidence="2">
    <name type="scientific">Musca domestica</name>
    <name type="common">House fly</name>
    <dbReference type="NCBI Taxonomy" id="7370"/>
    <lineage>
        <taxon>Eukaryota</taxon>
        <taxon>Metazoa</taxon>
        <taxon>Ecdysozoa</taxon>
        <taxon>Arthropoda</taxon>
        <taxon>Hexapoda</taxon>
        <taxon>Insecta</taxon>
        <taxon>Pterygota</taxon>
        <taxon>Neoptera</taxon>
        <taxon>Endopterygota</taxon>
        <taxon>Diptera</taxon>
        <taxon>Brachycera</taxon>
        <taxon>Muscomorpha</taxon>
        <taxon>Muscoidea</taxon>
        <taxon>Muscidae</taxon>
        <taxon>Musca</taxon>
    </lineage>
</organism>
<dbReference type="Proteomes" id="UP001652621">
    <property type="component" value="Unplaced"/>
</dbReference>
<dbReference type="GeneID" id="101887749"/>
<dbReference type="RefSeq" id="XP_005186189.1">
    <property type="nucleotide sequence ID" value="XM_005186132.2"/>
</dbReference>
<dbReference type="Pfam" id="PF13879">
    <property type="entry name" value="Hmw_CFAP97"/>
    <property type="match status" value="1"/>
</dbReference>
<dbReference type="PANTHER" id="PTHR33768:SF3">
    <property type="entry name" value="MIP11318P"/>
    <property type="match status" value="1"/>
</dbReference>
<proteinExistence type="inferred from homology"/>
<dbReference type="OrthoDB" id="2163395at2759"/>
<evidence type="ECO:0000313" key="3">
    <source>
        <dbReference type="Proteomes" id="UP001652621"/>
    </source>
</evidence>
<dbReference type="KEGG" id="mde:101887749"/>
<dbReference type="STRING" id="7370.A0A1I8M201"/>
<dbReference type="EnsemblMetazoa" id="MDOA000432-RA">
    <property type="protein sequence ID" value="MDOA000432-PA"/>
    <property type="gene ID" value="MDOA000432"/>
</dbReference>
<accession>A0A1I8M201</accession>
<keyword evidence="3" id="KW-1185">Reference proteome</keyword>
<dbReference type="PANTHER" id="PTHR33768">
    <property type="entry name" value="MIP11318P"/>
    <property type="match status" value="1"/>
</dbReference>
<dbReference type="VEuPathDB" id="VectorBase:MDOMA2_003738"/>
<dbReference type="InterPro" id="IPR029488">
    <property type="entry name" value="Hmw/CFAP97"/>
</dbReference>
<evidence type="ECO:0000313" key="2">
    <source>
        <dbReference type="EnsemblMetazoa" id="MDOA000432-PA"/>
    </source>
</evidence>
<name>A0A1I8M201_MUSDO</name>
<evidence type="ECO:0000256" key="1">
    <source>
        <dbReference type="ARBA" id="ARBA00008315"/>
    </source>
</evidence>
<reference evidence="2" key="1">
    <citation type="submission" date="2020-05" db="UniProtKB">
        <authorList>
            <consortium name="EnsemblMetazoa"/>
        </authorList>
    </citation>
    <scope>IDENTIFICATION</scope>
    <source>
        <strain evidence="2">Aabys</strain>
    </source>
</reference>
<dbReference type="InterPro" id="IPR038792">
    <property type="entry name" value="CFAP97D1/2"/>
</dbReference>
<protein>
    <submittedName>
        <fullName evidence="4">Uncharacterized protein LOC101887749</fullName>
    </submittedName>
</protein>
<gene>
    <name evidence="2" type="primary">101887749</name>
    <name evidence="4" type="synonym">LOC101887749</name>
</gene>
<dbReference type="eggNOG" id="ENOG502S44E">
    <property type="taxonomic scope" value="Eukaryota"/>
</dbReference>
<evidence type="ECO:0000313" key="4">
    <source>
        <dbReference type="RefSeq" id="XP_005186189.1"/>
    </source>
</evidence>